<evidence type="ECO:0000313" key="2">
    <source>
        <dbReference type="EMBL" id="OGY89041.1"/>
    </source>
</evidence>
<evidence type="ECO:0000313" key="3">
    <source>
        <dbReference type="Proteomes" id="UP000178849"/>
    </source>
</evidence>
<dbReference type="EMBL" id="MHKL01000029">
    <property type="protein sequence ID" value="OGY89041.1"/>
    <property type="molecule type" value="Genomic_DNA"/>
</dbReference>
<name>A0A1G2BIP3_9BACT</name>
<evidence type="ECO:0000259" key="1">
    <source>
        <dbReference type="Pfam" id="PF08308"/>
    </source>
</evidence>
<protein>
    <recommendedName>
        <fullName evidence="1">PEGA domain-containing protein</fullName>
    </recommendedName>
</protein>
<dbReference type="AlphaFoldDB" id="A0A1G2BIP3"/>
<gene>
    <name evidence="2" type="ORF">A2927_03245</name>
</gene>
<comment type="caution">
    <text evidence="2">The sequence shown here is derived from an EMBL/GenBank/DDBJ whole genome shotgun (WGS) entry which is preliminary data.</text>
</comment>
<dbReference type="Proteomes" id="UP000178849">
    <property type="component" value="Unassembled WGS sequence"/>
</dbReference>
<feature type="domain" description="PEGA" evidence="1">
    <location>
        <begin position="44"/>
        <end position="103"/>
    </location>
</feature>
<sequence length="446" mass="51854">MNIKARRVLVLLLFFLFLGFSPYLIFYGLGYKYNFQKNRLEKTGVFFIKSFPRGAQIYLDGKKQKKETPTQITRLLAKVYEVKIAKDGYREWRKNLPLEPQLTTFIEDVSLFYDQLKMEKILSGSFADLLLSHDQQFLALTEASPAGQTIWLYEPASDSLTKVYETAKLSGLKLLEWSFSDKKLLVKDNSNYLVINAETPGVYFNLQRLSPSLFKEVKFSDSNDNLLYGLGAGKLELLNLLEEKAWVAESGQILSYLPFNNQLALIKKENSEYYLKIRQNETSAILFSLPYSPDYRFLKVAADRLILFDQKQRQLYLIDPADFSQPLKTVLANVDDFQWHDRQILYWNQSELWVYYPESDEKILLERNSQGVKNGFWHPNAAYVYGAVSGELKLYELDSRDQRNVYSLLPIFPGQEKLMATNKKGDYLYLITSFQEVAGFYKVKIQ</sequence>
<organism evidence="2 3">
    <name type="scientific">Candidatus Komeilibacteria bacterium RIFCSPLOWO2_01_FULL_45_10</name>
    <dbReference type="NCBI Taxonomy" id="1798550"/>
    <lineage>
        <taxon>Bacteria</taxon>
        <taxon>Candidatus Komeiliibacteriota</taxon>
    </lineage>
</organism>
<dbReference type="STRING" id="1798550.A2927_03245"/>
<accession>A0A1G2BIP3</accession>
<dbReference type="InterPro" id="IPR013229">
    <property type="entry name" value="PEGA"/>
</dbReference>
<dbReference type="SUPFAM" id="SSF82171">
    <property type="entry name" value="DPP6 N-terminal domain-like"/>
    <property type="match status" value="1"/>
</dbReference>
<proteinExistence type="predicted"/>
<dbReference type="Pfam" id="PF08308">
    <property type="entry name" value="PEGA"/>
    <property type="match status" value="1"/>
</dbReference>
<reference evidence="2 3" key="1">
    <citation type="journal article" date="2016" name="Nat. Commun.">
        <title>Thousands of microbial genomes shed light on interconnected biogeochemical processes in an aquifer system.</title>
        <authorList>
            <person name="Anantharaman K."/>
            <person name="Brown C.T."/>
            <person name="Hug L.A."/>
            <person name="Sharon I."/>
            <person name="Castelle C.J."/>
            <person name="Probst A.J."/>
            <person name="Thomas B.C."/>
            <person name="Singh A."/>
            <person name="Wilkins M.J."/>
            <person name="Karaoz U."/>
            <person name="Brodie E.L."/>
            <person name="Williams K.H."/>
            <person name="Hubbard S.S."/>
            <person name="Banfield J.F."/>
        </authorList>
    </citation>
    <scope>NUCLEOTIDE SEQUENCE [LARGE SCALE GENOMIC DNA]</scope>
</reference>